<proteinExistence type="predicted"/>
<keyword evidence="2" id="KW-0472">Membrane</keyword>
<comment type="caution">
    <text evidence="4">The sequence shown here is derived from an EMBL/GenBank/DDBJ whole genome shotgun (WGS) entry which is preliminary data.</text>
</comment>
<dbReference type="EMBL" id="PHEX01000081">
    <property type="protein sequence ID" value="PKQ27536.1"/>
    <property type="molecule type" value="Genomic_DNA"/>
</dbReference>
<feature type="compositionally biased region" description="Basic and acidic residues" evidence="1">
    <location>
        <begin position="63"/>
        <end position="76"/>
    </location>
</feature>
<name>A0A2N3G475_9ACTN</name>
<evidence type="ECO:0000259" key="3">
    <source>
        <dbReference type="PROSITE" id="PS50119"/>
    </source>
</evidence>
<evidence type="ECO:0000256" key="1">
    <source>
        <dbReference type="SAM" id="MobiDB-lite"/>
    </source>
</evidence>
<evidence type="ECO:0000256" key="2">
    <source>
        <dbReference type="SAM" id="Phobius"/>
    </source>
</evidence>
<keyword evidence="2" id="KW-1133">Transmembrane helix</keyword>
<feature type="domain" description="B box-type" evidence="3">
    <location>
        <begin position="1"/>
        <end position="45"/>
    </location>
</feature>
<feature type="region of interest" description="Disordered" evidence="1">
    <location>
        <begin position="50"/>
        <end position="133"/>
    </location>
</feature>
<feature type="compositionally biased region" description="Low complexity" evidence="1">
    <location>
        <begin position="85"/>
        <end position="102"/>
    </location>
</feature>
<accession>A0A2N3G475</accession>
<dbReference type="AlphaFoldDB" id="A0A2N3G475"/>
<dbReference type="InterPro" id="IPR000315">
    <property type="entry name" value="Znf_B-box"/>
</dbReference>
<reference evidence="4 5" key="1">
    <citation type="journal article" date="2017" name="ISME J.">
        <title>Potential for microbial H2 and metal transformations associated with novel bacteria and archaea in deep terrestrial subsurface sediments.</title>
        <authorList>
            <person name="Hernsdorf A.W."/>
            <person name="Amano Y."/>
            <person name="Miyakawa K."/>
            <person name="Ise K."/>
            <person name="Suzuki Y."/>
            <person name="Anantharaman K."/>
            <person name="Probst A."/>
            <person name="Burstein D."/>
            <person name="Thomas B.C."/>
            <person name="Banfield J.F."/>
        </authorList>
    </citation>
    <scope>NUCLEOTIDE SEQUENCE [LARGE SCALE GENOMIC DNA]</scope>
    <source>
        <strain evidence="4">HGW-Actinobacteria-3</strain>
    </source>
</reference>
<keyword evidence="2" id="KW-0812">Transmembrane</keyword>
<dbReference type="Proteomes" id="UP000233654">
    <property type="component" value="Unassembled WGS sequence"/>
</dbReference>
<protein>
    <recommendedName>
        <fullName evidence="3">B box-type domain-containing protein</fullName>
    </recommendedName>
</protein>
<feature type="transmembrane region" description="Helical" evidence="2">
    <location>
        <begin position="213"/>
        <end position="235"/>
    </location>
</feature>
<feature type="transmembrane region" description="Helical" evidence="2">
    <location>
        <begin position="266"/>
        <end position="284"/>
    </location>
</feature>
<feature type="transmembrane region" description="Helical" evidence="2">
    <location>
        <begin position="160"/>
        <end position="182"/>
    </location>
</feature>
<dbReference type="GO" id="GO:0008270">
    <property type="term" value="F:zinc ion binding"/>
    <property type="evidence" value="ECO:0007669"/>
    <property type="project" value="InterPro"/>
</dbReference>
<organism evidence="4 5">
    <name type="scientific">Candidatus Anoxymicrobium japonicum</name>
    <dbReference type="NCBI Taxonomy" id="2013648"/>
    <lineage>
        <taxon>Bacteria</taxon>
        <taxon>Bacillati</taxon>
        <taxon>Actinomycetota</taxon>
        <taxon>Candidatus Geothermincolia</taxon>
        <taxon>Candidatus Geothermincolales</taxon>
        <taxon>Candidatus Anoxymicrobiaceae</taxon>
        <taxon>Candidatus Anoxymicrobium</taxon>
    </lineage>
</organism>
<sequence>MECKYHSGQEADLVCLKCAKPYCRDCVEETGEAHYCIDCHRETVERFASQMGVSKKARAPKIPKGDKKPRGPEKAPVRHGLPDVGPTLESPSPSSSTLSSGEKAAFWSEEEKRVTSPAARGSHRERKREGRLASGGVPVAMQVPEEYCGEVTGVPSYFKAVLIAMVAGLASAAAYAGLEWWLHKNLGILLWILGFGVGIAVMLGSGRHYNWKLGLIAAGTAMLWVSVGRVAYYMLDIRFNRLFPFKMSIWPLFRESASTYVQDFSSIWLVFFLIAATVAFLVSFRPPPIKLR</sequence>
<evidence type="ECO:0000313" key="5">
    <source>
        <dbReference type="Proteomes" id="UP000233654"/>
    </source>
</evidence>
<evidence type="ECO:0000313" key="4">
    <source>
        <dbReference type="EMBL" id="PKQ27536.1"/>
    </source>
</evidence>
<gene>
    <name evidence="4" type="ORF">CVT63_07470</name>
</gene>
<feature type="transmembrane region" description="Helical" evidence="2">
    <location>
        <begin position="188"/>
        <end position="206"/>
    </location>
</feature>
<dbReference type="PROSITE" id="PS50119">
    <property type="entry name" value="ZF_BBOX"/>
    <property type="match status" value="1"/>
</dbReference>